<keyword evidence="1" id="KW-0472">Membrane</keyword>
<sequence length="173" mass="18926">MKFEKGKHTDYNFSLTTLFEFQENPHLNSRIFNGLKFMHIMVVHKIHSRVLPTSTRNDRGGDPLQTKAEPPPACAVTRFSFSETPTITQGCSRLGATGSEDLSLRDMSHCAGLLSIPSDLAKSVISNIEVQCLVNLSKHRLLLLHIAHSVSDLLAGIVALLSASLMYISGPGL</sequence>
<keyword evidence="3" id="KW-1185">Reference proteome</keyword>
<name>A0A9Q1GCY1_SYNKA</name>
<evidence type="ECO:0000313" key="3">
    <source>
        <dbReference type="Proteomes" id="UP001152622"/>
    </source>
</evidence>
<evidence type="ECO:0000256" key="1">
    <source>
        <dbReference type="SAM" id="Phobius"/>
    </source>
</evidence>
<organism evidence="2 3">
    <name type="scientific">Synaphobranchus kaupii</name>
    <name type="common">Kaup's arrowtooth eel</name>
    <dbReference type="NCBI Taxonomy" id="118154"/>
    <lineage>
        <taxon>Eukaryota</taxon>
        <taxon>Metazoa</taxon>
        <taxon>Chordata</taxon>
        <taxon>Craniata</taxon>
        <taxon>Vertebrata</taxon>
        <taxon>Euteleostomi</taxon>
        <taxon>Actinopterygii</taxon>
        <taxon>Neopterygii</taxon>
        <taxon>Teleostei</taxon>
        <taxon>Anguilliformes</taxon>
        <taxon>Synaphobranchidae</taxon>
        <taxon>Synaphobranchus</taxon>
    </lineage>
</organism>
<dbReference type="AlphaFoldDB" id="A0A9Q1GCY1"/>
<accession>A0A9Q1GCY1</accession>
<evidence type="ECO:0000313" key="2">
    <source>
        <dbReference type="EMBL" id="KAJ8380927.1"/>
    </source>
</evidence>
<keyword evidence="1" id="KW-0812">Transmembrane</keyword>
<gene>
    <name evidence="2" type="ORF">SKAU_G00017050</name>
</gene>
<dbReference type="EMBL" id="JAINUF010000001">
    <property type="protein sequence ID" value="KAJ8380927.1"/>
    <property type="molecule type" value="Genomic_DNA"/>
</dbReference>
<dbReference type="Proteomes" id="UP001152622">
    <property type="component" value="Chromosome 1"/>
</dbReference>
<keyword evidence="1" id="KW-1133">Transmembrane helix</keyword>
<protein>
    <submittedName>
        <fullName evidence="2">Uncharacterized protein</fullName>
    </submittedName>
</protein>
<feature type="transmembrane region" description="Helical" evidence="1">
    <location>
        <begin position="141"/>
        <end position="168"/>
    </location>
</feature>
<proteinExistence type="predicted"/>
<reference evidence="2" key="1">
    <citation type="journal article" date="2023" name="Science">
        <title>Genome structures resolve the early diversification of teleost fishes.</title>
        <authorList>
            <person name="Parey E."/>
            <person name="Louis A."/>
            <person name="Montfort J."/>
            <person name="Bouchez O."/>
            <person name="Roques C."/>
            <person name="Iampietro C."/>
            <person name="Lluch J."/>
            <person name="Castinel A."/>
            <person name="Donnadieu C."/>
            <person name="Desvignes T."/>
            <person name="Floi Bucao C."/>
            <person name="Jouanno E."/>
            <person name="Wen M."/>
            <person name="Mejri S."/>
            <person name="Dirks R."/>
            <person name="Jansen H."/>
            <person name="Henkel C."/>
            <person name="Chen W.J."/>
            <person name="Zahm M."/>
            <person name="Cabau C."/>
            <person name="Klopp C."/>
            <person name="Thompson A.W."/>
            <person name="Robinson-Rechavi M."/>
            <person name="Braasch I."/>
            <person name="Lecointre G."/>
            <person name="Bobe J."/>
            <person name="Postlethwait J.H."/>
            <person name="Berthelot C."/>
            <person name="Roest Crollius H."/>
            <person name="Guiguen Y."/>
        </authorList>
    </citation>
    <scope>NUCLEOTIDE SEQUENCE</scope>
    <source>
        <strain evidence="2">WJC10195</strain>
    </source>
</reference>
<comment type="caution">
    <text evidence="2">The sequence shown here is derived from an EMBL/GenBank/DDBJ whole genome shotgun (WGS) entry which is preliminary data.</text>
</comment>